<dbReference type="EC" id="1.1.1.94" evidence="1"/>
<dbReference type="InterPro" id="IPR008927">
    <property type="entry name" value="6-PGluconate_DH-like_C_sf"/>
</dbReference>
<reference evidence="1 2" key="1">
    <citation type="submission" date="2014-01" db="EMBL/GenBank/DDBJ databases">
        <authorList>
            <person name="Dobos K."/>
            <person name="Lenaerts A."/>
            <person name="Ordway D."/>
            <person name="DeGroote M.A."/>
            <person name="Parker T."/>
            <person name="Sizemore C."/>
            <person name="Tallon L.J."/>
            <person name="Sadzewicz L.K."/>
            <person name="Sengamalay N."/>
            <person name="Fraser C.M."/>
            <person name="Hine E."/>
            <person name="Shefchek K.A."/>
            <person name="Das S.P."/>
            <person name="Tettelin H."/>
        </authorList>
    </citation>
    <scope>NUCLEOTIDE SEQUENCE [LARGE SCALE GENOMIC DNA]</scope>
    <source>
        <strain evidence="1 2">Harvey</strain>
    </source>
</reference>
<accession>A0ABP3AHR1</accession>
<protein>
    <submittedName>
        <fullName evidence="1">Glycerol-3-phosphate dehydrogenase [NAD(P)+] 2 domain protein</fullName>
        <ecNumber evidence="1">1.1.1.94</ecNumber>
    </submittedName>
</protein>
<gene>
    <name evidence="1" type="primary">gpdA2</name>
    <name evidence="1" type="ORF">I551_3113</name>
</gene>
<dbReference type="GO" id="GO:0047952">
    <property type="term" value="F:glycerol-3-phosphate dehydrogenase [NAD(P)+] activity"/>
    <property type="evidence" value="ECO:0007669"/>
    <property type="project" value="UniProtKB-EC"/>
</dbReference>
<evidence type="ECO:0000313" key="2">
    <source>
        <dbReference type="Proteomes" id="UP000020681"/>
    </source>
</evidence>
<keyword evidence="2" id="KW-1185">Reference proteome</keyword>
<evidence type="ECO:0000313" key="1">
    <source>
        <dbReference type="EMBL" id="EUA90454.1"/>
    </source>
</evidence>
<dbReference type="EMBL" id="JAOL01000105">
    <property type="protein sequence ID" value="EUA90454.1"/>
    <property type="molecule type" value="Genomic_DNA"/>
</dbReference>
<organism evidence="1 2">
    <name type="scientific">Mycobacterium ulcerans str. Harvey</name>
    <dbReference type="NCBI Taxonomy" id="1299332"/>
    <lineage>
        <taxon>Bacteria</taxon>
        <taxon>Bacillati</taxon>
        <taxon>Actinomycetota</taxon>
        <taxon>Actinomycetes</taxon>
        <taxon>Mycobacteriales</taxon>
        <taxon>Mycobacteriaceae</taxon>
        <taxon>Mycobacterium</taxon>
        <taxon>Mycobacterium ulcerans group</taxon>
    </lineage>
</organism>
<keyword evidence="1" id="KW-0560">Oxidoreductase</keyword>
<proteinExistence type="predicted"/>
<comment type="caution">
    <text evidence="1">The sequence shown here is derived from an EMBL/GenBank/DDBJ whole genome shotgun (WGS) entry which is preliminary data.</text>
</comment>
<dbReference type="SUPFAM" id="SSF48179">
    <property type="entry name" value="6-phosphogluconate dehydrogenase C-terminal domain-like"/>
    <property type="match status" value="1"/>
</dbReference>
<sequence>MTSCESVLALASSYDVEMPLTDGVHRVCYKGLSVDDAIALLLGVVPNPNRSDPLCRRRPIALVSAGSPAWSLSTR</sequence>
<name>A0ABP3AHR1_MYCUL</name>
<dbReference type="Proteomes" id="UP000020681">
    <property type="component" value="Unassembled WGS sequence"/>
</dbReference>